<comment type="caution">
    <text evidence="7">The sequence shown here is derived from an EMBL/GenBank/DDBJ whole genome shotgun (WGS) entry which is preliminary data.</text>
</comment>
<evidence type="ECO:0000256" key="5">
    <source>
        <dbReference type="HAMAP-Rule" id="MF_01328"/>
    </source>
</evidence>
<dbReference type="GO" id="GO:0003735">
    <property type="term" value="F:structural constituent of ribosome"/>
    <property type="evidence" value="ECO:0007669"/>
    <property type="project" value="InterPro"/>
</dbReference>
<dbReference type="GO" id="GO:1990904">
    <property type="term" value="C:ribonucleoprotein complex"/>
    <property type="evidence" value="ECO:0007669"/>
    <property type="project" value="UniProtKB-KW"/>
</dbReference>
<organism evidence="7 8">
    <name type="scientific">Candidatus Nomurabacteria bacterium RIFCSPHIGHO2_01_FULL_42_16</name>
    <dbReference type="NCBI Taxonomy" id="1801743"/>
    <lineage>
        <taxon>Bacteria</taxon>
        <taxon>Candidatus Nomuraibacteriota</taxon>
    </lineage>
</organism>
<comment type="function">
    <text evidence="5">Forms part of the polypeptide exit tunnel.</text>
</comment>
<evidence type="ECO:0000256" key="1">
    <source>
        <dbReference type="ARBA" id="ARBA00010528"/>
    </source>
</evidence>
<keyword evidence="5" id="KW-0694">RNA-binding</keyword>
<dbReference type="SUPFAM" id="SSF52166">
    <property type="entry name" value="Ribosomal protein L4"/>
    <property type="match status" value="1"/>
</dbReference>
<keyword evidence="2 5" id="KW-0689">Ribosomal protein</keyword>
<dbReference type="GO" id="GO:0006412">
    <property type="term" value="P:translation"/>
    <property type="evidence" value="ECO:0007669"/>
    <property type="project" value="UniProtKB-UniRule"/>
</dbReference>
<protein>
    <recommendedName>
        <fullName evidence="4 5">Large ribosomal subunit protein uL4</fullName>
    </recommendedName>
</protein>
<feature type="compositionally biased region" description="Basic residues" evidence="6">
    <location>
        <begin position="43"/>
        <end position="52"/>
    </location>
</feature>
<evidence type="ECO:0000256" key="3">
    <source>
        <dbReference type="ARBA" id="ARBA00023274"/>
    </source>
</evidence>
<gene>
    <name evidence="5" type="primary">rplD</name>
    <name evidence="7" type="ORF">A2824_00350</name>
</gene>
<dbReference type="InterPro" id="IPR002136">
    <property type="entry name" value="Ribosomal_uL4"/>
</dbReference>
<accession>A0A1F6VM46</accession>
<dbReference type="PANTHER" id="PTHR10746:SF6">
    <property type="entry name" value="LARGE RIBOSOMAL SUBUNIT PROTEIN UL4M"/>
    <property type="match status" value="1"/>
</dbReference>
<keyword evidence="3 5" id="KW-0687">Ribonucleoprotein</keyword>
<proteinExistence type="inferred from homology"/>
<dbReference type="HAMAP" id="MF_01328_B">
    <property type="entry name" value="Ribosomal_uL4_B"/>
    <property type="match status" value="1"/>
</dbReference>
<evidence type="ECO:0000256" key="4">
    <source>
        <dbReference type="ARBA" id="ARBA00035244"/>
    </source>
</evidence>
<evidence type="ECO:0000256" key="2">
    <source>
        <dbReference type="ARBA" id="ARBA00022980"/>
    </source>
</evidence>
<dbReference type="Proteomes" id="UP000178059">
    <property type="component" value="Unassembled WGS sequence"/>
</dbReference>
<dbReference type="InterPro" id="IPR013005">
    <property type="entry name" value="Ribosomal_uL4-like"/>
</dbReference>
<comment type="similarity">
    <text evidence="1 5">Belongs to the universal ribosomal protein uL4 family.</text>
</comment>
<sequence>MMESIIYNQKGEKAGKIDLPESVFNLPWNGDLVHQVITSMLANKRRSTAHTKTRSEVRGGGRKPWQQKGTGRARHGSSRSPIWIGGGITFGPRAEKSYKKKINKKMRTKALLVALSEKLRRGHVFFVDKIEMEEIKTKKATQVLHSLGKIPGLEKFAESKKRQTCITHFGQDKILEKSFGNIPSVYLTNFKDINPSKVLICKNIIITKPEDSLGFLKTKL</sequence>
<dbReference type="NCBIfam" id="TIGR03953">
    <property type="entry name" value="rplD_bact"/>
    <property type="match status" value="1"/>
</dbReference>
<dbReference type="Pfam" id="PF00573">
    <property type="entry name" value="Ribosomal_L4"/>
    <property type="match status" value="1"/>
</dbReference>
<name>A0A1F6VM46_9BACT</name>
<dbReference type="AlphaFoldDB" id="A0A1F6VM46"/>
<dbReference type="InterPro" id="IPR023574">
    <property type="entry name" value="Ribosomal_uL4_dom_sf"/>
</dbReference>
<evidence type="ECO:0000313" key="8">
    <source>
        <dbReference type="Proteomes" id="UP000178059"/>
    </source>
</evidence>
<dbReference type="STRING" id="1801743.A2824_00350"/>
<comment type="function">
    <text evidence="5">One of the primary rRNA binding proteins, this protein initially binds near the 5'-end of the 23S rRNA. It is important during the early stages of 50S assembly. It makes multiple contacts with different domains of the 23S rRNA in the assembled 50S subunit and ribosome.</text>
</comment>
<evidence type="ECO:0000313" key="7">
    <source>
        <dbReference type="EMBL" id="OGI70609.1"/>
    </source>
</evidence>
<dbReference type="EMBL" id="MFTT01000002">
    <property type="protein sequence ID" value="OGI70609.1"/>
    <property type="molecule type" value="Genomic_DNA"/>
</dbReference>
<dbReference type="Gene3D" id="3.40.1370.10">
    <property type="match status" value="1"/>
</dbReference>
<keyword evidence="5" id="KW-0699">rRNA-binding</keyword>
<comment type="subunit">
    <text evidence="5">Part of the 50S ribosomal subunit.</text>
</comment>
<dbReference type="GO" id="GO:0019843">
    <property type="term" value="F:rRNA binding"/>
    <property type="evidence" value="ECO:0007669"/>
    <property type="project" value="UniProtKB-UniRule"/>
</dbReference>
<evidence type="ECO:0000256" key="6">
    <source>
        <dbReference type="SAM" id="MobiDB-lite"/>
    </source>
</evidence>
<dbReference type="PANTHER" id="PTHR10746">
    <property type="entry name" value="50S RIBOSOMAL PROTEIN L4"/>
    <property type="match status" value="1"/>
</dbReference>
<dbReference type="GO" id="GO:0005840">
    <property type="term" value="C:ribosome"/>
    <property type="evidence" value="ECO:0007669"/>
    <property type="project" value="UniProtKB-KW"/>
</dbReference>
<reference evidence="7 8" key="1">
    <citation type="journal article" date="2016" name="Nat. Commun.">
        <title>Thousands of microbial genomes shed light on interconnected biogeochemical processes in an aquifer system.</title>
        <authorList>
            <person name="Anantharaman K."/>
            <person name="Brown C.T."/>
            <person name="Hug L.A."/>
            <person name="Sharon I."/>
            <person name="Castelle C.J."/>
            <person name="Probst A.J."/>
            <person name="Thomas B.C."/>
            <person name="Singh A."/>
            <person name="Wilkins M.J."/>
            <person name="Karaoz U."/>
            <person name="Brodie E.L."/>
            <person name="Williams K.H."/>
            <person name="Hubbard S.S."/>
            <person name="Banfield J.F."/>
        </authorList>
    </citation>
    <scope>NUCLEOTIDE SEQUENCE [LARGE SCALE GENOMIC DNA]</scope>
</reference>
<feature type="region of interest" description="Disordered" evidence="6">
    <location>
        <begin position="43"/>
        <end position="80"/>
    </location>
</feature>